<evidence type="ECO:0000256" key="1">
    <source>
        <dbReference type="ARBA" id="ARBA00022490"/>
    </source>
</evidence>
<evidence type="ECO:0000256" key="6">
    <source>
        <dbReference type="ARBA" id="ARBA00023027"/>
    </source>
</evidence>
<evidence type="ECO:0000256" key="5">
    <source>
        <dbReference type="ARBA" id="ARBA00023002"/>
    </source>
</evidence>
<keyword evidence="11" id="KW-1185">Reference proteome</keyword>
<dbReference type="Proteomes" id="UP000295636">
    <property type="component" value="Unassembled WGS sequence"/>
</dbReference>
<accession>A0A4R5KKR2</accession>
<keyword evidence="2" id="KW-0444">Lipid biosynthesis</keyword>
<dbReference type="EMBL" id="SMRT01000009">
    <property type="protein sequence ID" value="TDF95742.1"/>
    <property type="molecule type" value="Genomic_DNA"/>
</dbReference>
<dbReference type="GO" id="GO:0046872">
    <property type="term" value="F:metal ion binding"/>
    <property type="evidence" value="ECO:0007669"/>
    <property type="project" value="UniProtKB-KW"/>
</dbReference>
<keyword evidence="9" id="KW-1208">Phospholipid metabolism</keyword>
<keyword evidence="6" id="KW-0520">NAD</keyword>
<dbReference type="Pfam" id="PF13685">
    <property type="entry name" value="Fe-ADH_2"/>
    <property type="match status" value="1"/>
</dbReference>
<dbReference type="InterPro" id="IPR032837">
    <property type="entry name" value="G1PDH"/>
</dbReference>
<evidence type="ECO:0000256" key="9">
    <source>
        <dbReference type="ARBA" id="ARBA00023264"/>
    </source>
</evidence>
<keyword evidence="5" id="KW-0560">Oxidoreductase</keyword>
<evidence type="ECO:0000313" key="11">
    <source>
        <dbReference type="Proteomes" id="UP000295636"/>
    </source>
</evidence>
<dbReference type="PANTHER" id="PTHR43616:SF5">
    <property type="entry name" value="GLYCEROL DEHYDROGENASE 1"/>
    <property type="match status" value="1"/>
</dbReference>
<evidence type="ECO:0000256" key="8">
    <source>
        <dbReference type="ARBA" id="ARBA00023209"/>
    </source>
</evidence>
<comment type="caution">
    <text evidence="10">The sequence shown here is derived from an EMBL/GenBank/DDBJ whole genome shotgun (WGS) entry which is preliminary data.</text>
</comment>
<protein>
    <submittedName>
        <fullName evidence="10">sn-glycerol-1-phosphate dehydrogenase</fullName>
    </submittedName>
</protein>
<organism evidence="10 11">
    <name type="scientific">Paenibacillus piri</name>
    <dbReference type="NCBI Taxonomy" id="2547395"/>
    <lineage>
        <taxon>Bacteria</taxon>
        <taxon>Bacillati</taxon>
        <taxon>Bacillota</taxon>
        <taxon>Bacilli</taxon>
        <taxon>Bacillales</taxon>
        <taxon>Paenibacillaceae</taxon>
        <taxon>Paenibacillus</taxon>
    </lineage>
</organism>
<keyword evidence="8" id="KW-0594">Phospholipid biosynthesis</keyword>
<sequence>MAAAESSKINMPSGGGRVRSATDDVDTILIGAGAIGEAVLYVEEQAYRSIIVAVDANTYPAAGQRLEELLRAKRLAVHVTIIKPDRQGDVIADEASLIQLLHDVKQQGAEAVIAVGGGTIHDIVRYCAYMAGIPFISVPTAPSVDGFNSKGAPILIRGEKITIAAIGPNAIFADLDVLMKAPSALTAAGFGDMLGKYTSLFDWSFGSLTAGEPYSLAAAERTRSALLQCVNQSELIARRQEEGIAALMSALIESGLAMLSFGQSHPASGAEHHLSHYWEMEYIRLGKRQLLHGAKVGAACVEIARLYHRIADEGIDGWSNSGSHERESPAAADAIAANWPQIRKHIADIPDSGTLTGLLRGIGGPASVSELQVSDELLARSMREAHRVRMNRYTLLRAYNERANAANA</sequence>
<keyword evidence="7" id="KW-0443">Lipid metabolism</keyword>
<dbReference type="GO" id="GO:0016614">
    <property type="term" value="F:oxidoreductase activity, acting on CH-OH group of donors"/>
    <property type="evidence" value="ECO:0007669"/>
    <property type="project" value="InterPro"/>
</dbReference>
<keyword evidence="1" id="KW-0963">Cytoplasm</keyword>
<keyword evidence="3" id="KW-0479">Metal-binding</keyword>
<dbReference type="Gene3D" id="3.40.50.1970">
    <property type="match status" value="1"/>
</dbReference>
<dbReference type="AlphaFoldDB" id="A0A4R5KKR2"/>
<dbReference type="SUPFAM" id="SSF56796">
    <property type="entry name" value="Dehydroquinate synthase-like"/>
    <property type="match status" value="1"/>
</dbReference>
<name>A0A4R5KKR2_9BACL</name>
<keyword evidence="4" id="KW-0521">NADP</keyword>
<dbReference type="PANTHER" id="PTHR43616">
    <property type="entry name" value="GLYCEROL DEHYDROGENASE"/>
    <property type="match status" value="1"/>
</dbReference>
<gene>
    <name evidence="10" type="ORF">E1757_18535</name>
</gene>
<dbReference type="CDD" id="cd08175">
    <property type="entry name" value="G1PDH"/>
    <property type="match status" value="1"/>
</dbReference>
<proteinExistence type="predicted"/>
<dbReference type="Gene3D" id="1.20.1090.10">
    <property type="entry name" value="Dehydroquinate synthase-like - alpha domain"/>
    <property type="match status" value="1"/>
</dbReference>
<reference evidence="10 11" key="1">
    <citation type="submission" date="2019-03" db="EMBL/GenBank/DDBJ databases">
        <title>This is whole genome sequence of Paenibacillus sp MS74 strain.</title>
        <authorList>
            <person name="Trinh H.N."/>
        </authorList>
    </citation>
    <scope>NUCLEOTIDE SEQUENCE [LARGE SCALE GENOMIC DNA]</scope>
    <source>
        <strain evidence="10 11">MS74</strain>
    </source>
</reference>
<evidence type="ECO:0000256" key="4">
    <source>
        <dbReference type="ARBA" id="ARBA00022857"/>
    </source>
</evidence>
<dbReference type="InterPro" id="IPR016205">
    <property type="entry name" value="Glycerol_DH"/>
</dbReference>
<evidence type="ECO:0000313" key="10">
    <source>
        <dbReference type="EMBL" id="TDF95742.1"/>
    </source>
</evidence>
<evidence type="ECO:0000256" key="3">
    <source>
        <dbReference type="ARBA" id="ARBA00022723"/>
    </source>
</evidence>
<dbReference type="GO" id="GO:0008654">
    <property type="term" value="P:phospholipid biosynthetic process"/>
    <property type="evidence" value="ECO:0007669"/>
    <property type="project" value="UniProtKB-KW"/>
</dbReference>
<evidence type="ECO:0000256" key="7">
    <source>
        <dbReference type="ARBA" id="ARBA00023098"/>
    </source>
</evidence>
<evidence type="ECO:0000256" key="2">
    <source>
        <dbReference type="ARBA" id="ARBA00022516"/>
    </source>
</evidence>
<dbReference type="OrthoDB" id="9763580at2"/>